<dbReference type="SUPFAM" id="SSF52283">
    <property type="entry name" value="Formate/glycerate dehydrogenase catalytic domain-like"/>
    <property type="match status" value="1"/>
</dbReference>
<comment type="similarity">
    <text evidence="1 4">Belongs to the D-isomer specific 2-hydroxyacid dehydrogenase family.</text>
</comment>
<dbReference type="AlphaFoldDB" id="A0A2S5KH02"/>
<evidence type="ECO:0000313" key="8">
    <source>
        <dbReference type="Proteomes" id="UP000238196"/>
    </source>
</evidence>
<sequence length="323" mass="35186">MKQVVMIDSGYENYAIEQAILNDVGACISEIPCEGNAERILAAVRDADAVMLREAPLPRHIIERMGNCKVIVRYGAGVDNIDLKAAAERGIYVANVPDYGFEEVSDQALALLMSVVRRTVTRDNTVRNGGWNISRKEPMHRLVGGTLGLIGYGRIARAFHRKAAGLGFSRTLIVDSHAQDLPAGTSLVDIDTLCSESDVISLHVPLTPVTRHIISRERLSLMKPNAVLINTARGGLIDEPALAEAIQNGKLFGAGIDVFEQEPVSPDNPLLQCKQVVISDHTGWYSENSIADLQSKAAQEVYRVLSGTHPNNWVNNWLTPTGS</sequence>
<reference evidence="7 8" key="1">
    <citation type="submission" date="2018-02" db="EMBL/GenBank/DDBJ databases">
        <title>novel marine gammaproteobacteria from coastal saline agro ecosystem.</title>
        <authorList>
            <person name="Krishnan R."/>
            <person name="Ramesh Kumar N."/>
        </authorList>
    </citation>
    <scope>NUCLEOTIDE SEQUENCE [LARGE SCALE GENOMIC DNA]</scope>
    <source>
        <strain evidence="7 8">228</strain>
    </source>
</reference>
<dbReference type="PANTHER" id="PTHR43761">
    <property type="entry name" value="D-ISOMER SPECIFIC 2-HYDROXYACID DEHYDROGENASE FAMILY PROTEIN (AFU_ORTHOLOGUE AFUA_1G13630)"/>
    <property type="match status" value="1"/>
</dbReference>
<evidence type="ECO:0000259" key="5">
    <source>
        <dbReference type="Pfam" id="PF00389"/>
    </source>
</evidence>
<dbReference type="Gene3D" id="3.40.50.720">
    <property type="entry name" value="NAD(P)-binding Rossmann-like Domain"/>
    <property type="match status" value="2"/>
</dbReference>
<organism evidence="7 8">
    <name type="scientific">Proteobacteria bacterium 228</name>
    <dbReference type="NCBI Taxonomy" id="2083153"/>
    <lineage>
        <taxon>Bacteria</taxon>
        <taxon>Pseudomonadati</taxon>
        <taxon>Pseudomonadota</taxon>
    </lineage>
</organism>
<name>A0A2S5KH02_9PROT</name>
<dbReference type="CDD" id="cd05299">
    <property type="entry name" value="CtBP_dh"/>
    <property type="match status" value="1"/>
</dbReference>
<dbReference type="InterPro" id="IPR036291">
    <property type="entry name" value="NAD(P)-bd_dom_sf"/>
</dbReference>
<dbReference type="InterPro" id="IPR050418">
    <property type="entry name" value="D-iso_2-hydroxyacid_DH_PdxB"/>
</dbReference>
<evidence type="ECO:0000313" key="7">
    <source>
        <dbReference type="EMBL" id="PPC74058.1"/>
    </source>
</evidence>
<dbReference type="InterPro" id="IPR029753">
    <property type="entry name" value="D-isomer_DH_CS"/>
</dbReference>
<evidence type="ECO:0000256" key="3">
    <source>
        <dbReference type="ARBA" id="ARBA00023027"/>
    </source>
</evidence>
<dbReference type="SUPFAM" id="SSF51735">
    <property type="entry name" value="NAD(P)-binding Rossmann-fold domains"/>
    <property type="match status" value="1"/>
</dbReference>
<dbReference type="GO" id="GO:0051287">
    <property type="term" value="F:NAD binding"/>
    <property type="evidence" value="ECO:0007669"/>
    <property type="project" value="InterPro"/>
</dbReference>
<evidence type="ECO:0000259" key="6">
    <source>
        <dbReference type="Pfam" id="PF02826"/>
    </source>
</evidence>
<dbReference type="Proteomes" id="UP000238196">
    <property type="component" value="Unassembled WGS sequence"/>
</dbReference>
<evidence type="ECO:0000256" key="4">
    <source>
        <dbReference type="RuleBase" id="RU003719"/>
    </source>
</evidence>
<dbReference type="GO" id="GO:0003714">
    <property type="term" value="F:transcription corepressor activity"/>
    <property type="evidence" value="ECO:0007669"/>
    <property type="project" value="InterPro"/>
</dbReference>
<proteinExistence type="inferred from homology"/>
<dbReference type="InterPro" id="IPR006139">
    <property type="entry name" value="D-isomer_2_OHA_DH_cat_dom"/>
</dbReference>
<dbReference type="InterPro" id="IPR043322">
    <property type="entry name" value="CtBP"/>
</dbReference>
<dbReference type="PROSITE" id="PS00670">
    <property type="entry name" value="D_2_HYDROXYACID_DH_2"/>
    <property type="match status" value="1"/>
</dbReference>
<dbReference type="GO" id="GO:0016616">
    <property type="term" value="F:oxidoreductase activity, acting on the CH-OH group of donors, NAD or NADP as acceptor"/>
    <property type="evidence" value="ECO:0007669"/>
    <property type="project" value="InterPro"/>
</dbReference>
<accession>A0A2S5KH02</accession>
<evidence type="ECO:0008006" key="9">
    <source>
        <dbReference type="Google" id="ProtNLM"/>
    </source>
</evidence>
<feature type="domain" description="D-isomer specific 2-hydroxyacid dehydrogenase catalytic" evidence="5">
    <location>
        <begin position="31"/>
        <end position="315"/>
    </location>
</feature>
<dbReference type="Pfam" id="PF02826">
    <property type="entry name" value="2-Hacid_dh_C"/>
    <property type="match status" value="1"/>
</dbReference>
<dbReference type="PANTHER" id="PTHR43761:SF1">
    <property type="entry name" value="D-ISOMER SPECIFIC 2-HYDROXYACID DEHYDROGENASE CATALYTIC DOMAIN-CONTAINING PROTEIN-RELATED"/>
    <property type="match status" value="1"/>
</dbReference>
<keyword evidence="3" id="KW-0520">NAD</keyword>
<dbReference type="OrthoDB" id="5289001at2"/>
<protein>
    <recommendedName>
        <fullName evidence="9">C-terminal binding protein</fullName>
    </recommendedName>
</protein>
<evidence type="ECO:0000256" key="1">
    <source>
        <dbReference type="ARBA" id="ARBA00005854"/>
    </source>
</evidence>
<comment type="caution">
    <text evidence="7">The sequence shown here is derived from an EMBL/GenBank/DDBJ whole genome shotgun (WGS) entry which is preliminary data.</text>
</comment>
<dbReference type="Pfam" id="PF00389">
    <property type="entry name" value="2-Hacid_dh"/>
    <property type="match status" value="1"/>
</dbReference>
<dbReference type="InterPro" id="IPR006140">
    <property type="entry name" value="D-isomer_DH_NAD-bd"/>
</dbReference>
<gene>
    <name evidence="7" type="ORF">C4K68_27945</name>
</gene>
<dbReference type="PROSITE" id="PS00671">
    <property type="entry name" value="D_2_HYDROXYACID_DH_3"/>
    <property type="match status" value="1"/>
</dbReference>
<keyword evidence="2 4" id="KW-0560">Oxidoreductase</keyword>
<feature type="domain" description="D-isomer specific 2-hydroxyacid dehydrogenase NAD-binding" evidence="6">
    <location>
        <begin position="109"/>
        <end position="283"/>
    </location>
</feature>
<evidence type="ECO:0000256" key="2">
    <source>
        <dbReference type="ARBA" id="ARBA00023002"/>
    </source>
</evidence>
<dbReference type="EMBL" id="PRLP01000169">
    <property type="protein sequence ID" value="PPC74058.1"/>
    <property type="molecule type" value="Genomic_DNA"/>
</dbReference>